<gene>
    <name evidence="1" type="ORF">SPAR_26961</name>
</gene>
<sequence length="70" mass="6926">MVDTDRAAEGGHAPRVLGVEDQELAAVGDVELVAVPAPYAEKSARGAMVSRYVLTVSVGSGASAEAAAAG</sequence>
<dbReference type="GeneID" id="96747734"/>
<keyword evidence="2" id="KW-1185">Reference proteome</keyword>
<name>A0A1R1SE23_9ACTN</name>
<protein>
    <submittedName>
        <fullName evidence="1">Uncharacterized protein</fullName>
    </submittedName>
</protein>
<evidence type="ECO:0000313" key="1">
    <source>
        <dbReference type="EMBL" id="OMI36299.1"/>
    </source>
</evidence>
<reference evidence="1 2" key="1">
    <citation type="submission" date="2013-05" db="EMBL/GenBank/DDBJ databases">
        <title>Genome sequence of Streptomyces sparsogenes DSM 40356.</title>
        <authorList>
            <person name="Coyne S."/>
            <person name="Seebeck F.P."/>
        </authorList>
    </citation>
    <scope>NUCLEOTIDE SEQUENCE [LARGE SCALE GENOMIC DNA]</scope>
    <source>
        <strain evidence="1 2">DSM 40356</strain>
    </source>
</reference>
<comment type="caution">
    <text evidence="1">The sequence shown here is derived from an EMBL/GenBank/DDBJ whole genome shotgun (WGS) entry which is preliminary data.</text>
</comment>
<accession>A0A1R1SE23</accession>
<dbReference type="EMBL" id="ASQP01000345">
    <property type="protein sequence ID" value="OMI36299.1"/>
    <property type="molecule type" value="Genomic_DNA"/>
</dbReference>
<proteinExistence type="predicted"/>
<dbReference type="Proteomes" id="UP000186168">
    <property type="component" value="Unassembled WGS sequence"/>
</dbReference>
<dbReference type="RefSeq" id="WP_065967661.1">
    <property type="nucleotide sequence ID" value="NZ_ASQP01000345.1"/>
</dbReference>
<evidence type="ECO:0000313" key="2">
    <source>
        <dbReference type="Proteomes" id="UP000186168"/>
    </source>
</evidence>
<dbReference type="AlphaFoldDB" id="A0A1R1SE23"/>
<organism evidence="1 2">
    <name type="scientific">Streptomyces sparsogenes DSM 40356</name>
    <dbReference type="NCBI Taxonomy" id="1331668"/>
    <lineage>
        <taxon>Bacteria</taxon>
        <taxon>Bacillati</taxon>
        <taxon>Actinomycetota</taxon>
        <taxon>Actinomycetes</taxon>
        <taxon>Kitasatosporales</taxon>
        <taxon>Streptomycetaceae</taxon>
        <taxon>Streptomyces</taxon>
    </lineage>
</organism>